<dbReference type="GeneTree" id="ENSGT00660000096608"/>
<keyword evidence="3" id="KW-1185">Reference proteome</keyword>
<evidence type="ECO:0000256" key="1">
    <source>
        <dbReference type="SAM" id="SignalP"/>
    </source>
</evidence>
<protein>
    <recommendedName>
        <fullName evidence="4">Antistasin-like domain-containing protein</fullName>
    </recommendedName>
</protein>
<evidence type="ECO:0008006" key="4">
    <source>
        <dbReference type="Google" id="ProtNLM"/>
    </source>
</evidence>
<accession>H2YUF7</accession>
<feature type="signal peptide" evidence="1">
    <location>
        <begin position="1"/>
        <end position="24"/>
    </location>
</feature>
<name>H2YUF7_CIOSA</name>
<keyword evidence="1" id="KW-0732">Signal</keyword>
<evidence type="ECO:0000313" key="2">
    <source>
        <dbReference type="Ensembl" id="ENSCSAVP00000008967.1"/>
    </source>
</evidence>
<proteinExistence type="predicted"/>
<evidence type="ECO:0000313" key="3">
    <source>
        <dbReference type="Proteomes" id="UP000007875"/>
    </source>
</evidence>
<feature type="chain" id="PRO_5003578577" description="Antistasin-like domain-containing protein" evidence="1">
    <location>
        <begin position="25"/>
        <end position="130"/>
    </location>
</feature>
<dbReference type="Ensembl" id="ENSCSAVT00000009081.1">
    <property type="protein sequence ID" value="ENSCSAVP00000008967.1"/>
    <property type="gene ID" value="ENSCSAVG00000005306.1"/>
</dbReference>
<reference evidence="3" key="1">
    <citation type="submission" date="2003-08" db="EMBL/GenBank/DDBJ databases">
        <authorList>
            <person name="Birren B."/>
            <person name="Nusbaum C."/>
            <person name="Abebe A."/>
            <person name="Abouelleil A."/>
            <person name="Adekoya E."/>
            <person name="Ait-zahra M."/>
            <person name="Allen N."/>
            <person name="Allen T."/>
            <person name="An P."/>
            <person name="Anderson M."/>
            <person name="Anderson S."/>
            <person name="Arachchi H."/>
            <person name="Armbruster J."/>
            <person name="Bachantsang P."/>
            <person name="Baldwin J."/>
            <person name="Barry A."/>
            <person name="Bayul T."/>
            <person name="Blitshsteyn B."/>
            <person name="Bloom T."/>
            <person name="Blye J."/>
            <person name="Boguslavskiy L."/>
            <person name="Borowsky M."/>
            <person name="Boukhgalter B."/>
            <person name="Brunache A."/>
            <person name="Butler J."/>
            <person name="Calixte N."/>
            <person name="Calvo S."/>
            <person name="Camarata J."/>
            <person name="Campo K."/>
            <person name="Chang J."/>
            <person name="Cheshatsang Y."/>
            <person name="Citroen M."/>
            <person name="Collymore A."/>
            <person name="Considine T."/>
            <person name="Cook A."/>
            <person name="Cooke P."/>
            <person name="Corum B."/>
            <person name="Cuomo C."/>
            <person name="David R."/>
            <person name="Dawoe T."/>
            <person name="Degray S."/>
            <person name="Dodge S."/>
            <person name="Dooley K."/>
            <person name="Dorje P."/>
            <person name="Dorjee K."/>
            <person name="Dorris L."/>
            <person name="Duffey N."/>
            <person name="Dupes A."/>
            <person name="Elkins T."/>
            <person name="Engels R."/>
            <person name="Erickson J."/>
            <person name="Farina A."/>
            <person name="Faro S."/>
            <person name="Ferreira P."/>
            <person name="Fischer H."/>
            <person name="Fitzgerald M."/>
            <person name="Foley K."/>
            <person name="Gage D."/>
            <person name="Galagan J."/>
            <person name="Gearin G."/>
            <person name="Gnerre S."/>
            <person name="Gnirke A."/>
            <person name="Goyette A."/>
            <person name="Graham J."/>
            <person name="Grandbois E."/>
            <person name="Gyaltsen K."/>
            <person name="Hafez N."/>
            <person name="Hagopian D."/>
            <person name="Hagos B."/>
            <person name="Hall J."/>
            <person name="Hatcher B."/>
            <person name="Heller A."/>
            <person name="Higgins H."/>
            <person name="Honan T."/>
            <person name="Horn A."/>
            <person name="Houde N."/>
            <person name="Hughes L."/>
            <person name="Hulme W."/>
            <person name="Husby E."/>
            <person name="Iliev I."/>
            <person name="Jaffe D."/>
            <person name="Jones C."/>
            <person name="Kamal M."/>
            <person name="Kamat A."/>
            <person name="Kamvysselis M."/>
            <person name="Karlsson E."/>
            <person name="Kells C."/>
            <person name="Kieu A."/>
            <person name="Kisner P."/>
            <person name="Kodira C."/>
            <person name="Kulbokas E."/>
            <person name="Labutti K."/>
            <person name="Lama D."/>
            <person name="Landers T."/>
            <person name="Leger J."/>
            <person name="Levine S."/>
            <person name="Lewis D."/>
            <person name="Lewis T."/>
            <person name="Lindblad-toh K."/>
            <person name="Liu X."/>
            <person name="Lokyitsang T."/>
            <person name="Lokyitsang Y."/>
            <person name="Lucien O."/>
            <person name="Lui A."/>
            <person name="Ma L.J."/>
            <person name="Mabbitt R."/>
            <person name="Macdonald J."/>
            <person name="Maclean C."/>
            <person name="Major J."/>
            <person name="Manning J."/>
            <person name="Marabella R."/>
            <person name="Maru K."/>
            <person name="Matthews C."/>
            <person name="Mauceli E."/>
            <person name="Mccarthy M."/>
            <person name="Mcdonough S."/>
            <person name="Mcghee T."/>
            <person name="Meldrim J."/>
            <person name="Meneus L."/>
            <person name="Mesirov J."/>
            <person name="Mihalev A."/>
            <person name="Mihova T."/>
            <person name="Mikkelsen T."/>
            <person name="Mlenga V."/>
            <person name="Moru K."/>
            <person name="Mozes J."/>
            <person name="Mulrain L."/>
            <person name="Munson G."/>
            <person name="Naylor J."/>
            <person name="Newes C."/>
            <person name="Nguyen C."/>
            <person name="Nguyen N."/>
            <person name="Nguyen T."/>
            <person name="Nicol R."/>
            <person name="Nielsen C."/>
            <person name="Nizzari M."/>
            <person name="Norbu C."/>
            <person name="Norbu N."/>
            <person name="O'donnell P."/>
            <person name="Okoawo O."/>
            <person name="O'leary S."/>
            <person name="Omotosho B."/>
            <person name="O'neill K."/>
            <person name="Osman S."/>
            <person name="Parker S."/>
            <person name="Perrin D."/>
            <person name="Phunkhang P."/>
            <person name="Piqani B."/>
            <person name="Purcell S."/>
            <person name="Rachupka T."/>
            <person name="Ramasamy U."/>
            <person name="Rameau R."/>
            <person name="Ray V."/>
            <person name="Raymond C."/>
            <person name="Retta R."/>
            <person name="Richardson S."/>
            <person name="Rise C."/>
            <person name="Rodriguez J."/>
            <person name="Rogers J."/>
            <person name="Rogov P."/>
            <person name="Rutman M."/>
            <person name="Schupbach R."/>
            <person name="Seaman C."/>
            <person name="Settipalli S."/>
            <person name="Sharpe T."/>
            <person name="Sheridan J."/>
            <person name="Sherpa N."/>
            <person name="Shi J."/>
            <person name="Smirnov S."/>
            <person name="Smith C."/>
            <person name="Sougnez C."/>
            <person name="Spencer B."/>
            <person name="Stalker J."/>
            <person name="Stange-thomann N."/>
            <person name="Stavropoulos S."/>
            <person name="Stetson K."/>
            <person name="Stone C."/>
            <person name="Stone S."/>
            <person name="Stubbs M."/>
            <person name="Talamas J."/>
            <person name="Tchuinga P."/>
            <person name="Tenzing P."/>
            <person name="Tesfaye S."/>
            <person name="Theodore J."/>
            <person name="Thoulutsang Y."/>
            <person name="Topham K."/>
            <person name="Towey S."/>
            <person name="Tsamla T."/>
            <person name="Tsomo N."/>
            <person name="Vallee D."/>
            <person name="Vassiliev H."/>
            <person name="Venkataraman V."/>
            <person name="Vinson J."/>
            <person name="Vo A."/>
            <person name="Wade C."/>
            <person name="Wang S."/>
            <person name="Wangchuk T."/>
            <person name="Wangdi T."/>
            <person name="Whittaker C."/>
            <person name="Wilkinson J."/>
            <person name="Wu Y."/>
            <person name="Wyman D."/>
            <person name="Yadav S."/>
            <person name="Yang S."/>
            <person name="Yang X."/>
            <person name="Yeager S."/>
            <person name="Yee E."/>
            <person name="Young G."/>
            <person name="Zainoun J."/>
            <person name="Zembeck L."/>
            <person name="Zimmer A."/>
            <person name="Zody M."/>
            <person name="Lander E."/>
        </authorList>
    </citation>
    <scope>NUCLEOTIDE SEQUENCE [LARGE SCALE GENOMIC DNA]</scope>
</reference>
<organism evidence="2 3">
    <name type="scientific">Ciona savignyi</name>
    <name type="common">Pacific transparent sea squirt</name>
    <dbReference type="NCBI Taxonomy" id="51511"/>
    <lineage>
        <taxon>Eukaryota</taxon>
        <taxon>Metazoa</taxon>
        <taxon>Chordata</taxon>
        <taxon>Tunicata</taxon>
        <taxon>Ascidiacea</taxon>
        <taxon>Phlebobranchia</taxon>
        <taxon>Cionidae</taxon>
        <taxon>Ciona</taxon>
    </lineage>
</organism>
<sequence length="130" mass="13944">MGRIGLITLVCAVLGSCLIESAFAQDTSCPYHLCTAERLGCTDVGLRRDERGCLLCKCQESVVQPRVCPLHGCTVELLGCVGRKLRKSDNGCTLCECEADNSTLSEGTSDPGTALDRNVVLFRCPQITCT</sequence>
<dbReference type="InParanoid" id="H2YUF7"/>
<dbReference type="HOGENOM" id="CLU_1942792_0_0_1"/>
<reference evidence="2" key="2">
    <citation type="submission" date="2025-08" db="UniProtKB">
        <authorList>
            <consortium name="Ensembl"/>
        </authorList>
    </citation>
    <scope>IDENTIFICATION</scope>
</reference>
<reference evidence="2" key="3">
    <citation type="submission" date="2025-09" db="UniProtKB">
        <authorList>
            <consortium name="Ensembl"/>
        </authorList>
    </citation>
    <scope>IDENTIFICATION</scope>
</reference>
<dbReference type="Proteomes" id="UP000007875">
    <property type="component" value="Unassembled WGS sequence"/>
</dbReference>
<dbReference type="AlphaFoldDB" id="H2YUF7"/>
<dbReference type="PROSITE" id="PS51257">
    <property type="entry name" value="PROKAR_LIPOPROTEIN"/>
    <property type="match status" value="1"/>
</dbReference>